<dbReference type="Gene3D" id="3.10.450.10">
    <property type="match status" value="2"/>
</dbReference>
<dbReference type="Proteomes" id="UP000472265">
    <property type="component" value="Chromosome 11"/>
</dbReference>
<dbReference type="GO" id="GO:0060255">
    <property type="term" value="P:regulation of macromolecule metabolic process"/>
    <property type="evidence" value="ECO:0007669"/>
    <property type="project" value="UniProtKB-ARBA"/>
</dbReference>
<protein>
    <submittedName>
        <fullName evidence="9">Fetuin B</fullName>
    </submittedName>
</protein>
<dbReference type="SMART" id="SM00043">
    <property type="entry name" value="CY"/>
    <property type="match status" value="2"/>
</dbReference>
<feature type="compositionally biased region" description="Basic and acidic residues" evidence="7">
    <location>
        <begin position="428"/>
        <end position="438"/>
    </location>
</feature>
<feature type="compositionally biased region" description="Basic residues" evidence="7">
    <location>
        <begin position="439"/>
        <end position="448"/>
    </location>
</feature>
<feature type="compositionally biased region" description="Basic and acidic residues" evidence="7">
    <location>
        <begin position="455"/>
        <end position="473"/>
    </location>
</feature>
<dbReference type="GO" id="GO:0005576">
    <property type="term" value="C:extracellular region"/>
    <property type="evidence" value="ECO:0007669"/>
    <property type="project" value="UniProtKB-SubCell"/>
</dbReference>
<evidence type="ECO:0000313" key="10">
    <source>
        <dbReference type="Proteomes" id="UP000472265"/>
    </source>
</evidence>
<dbReference type="AlphaFoldDB" id="A0A671VS13"/>
<dbReference type="GeneTree" id="ENSGT00950000182930"/>
<evidence type="ECO:0000256" key="5">
    <source>
        <dbReference type="ARBA" id="ARBA00023157"/>
    </source>
</evidence>
<dbReference type="CDD" id="cd00042">
    <property type="entry name" value="CY"/>
    <property type="match status" value="1"/>
</dbReference>
<evidence type="ECO:0000256" key="4">
    <source>
        <dbReference type="ARBA" id="ARBA00022737"/>
    </source>
</evidence>
<dbReference type="InterPro" id="IPR050735">
    <property type="entry name" value="Kininogen_Fetuin_HRG"/>
</dbReference>
<keyword evidence="5" id="KW-1015">Disulfide bond</keyword>
<feature type="region of interest" description="Disordered" evidence="7">
    <location>
        <begin position="359"/>
        <end position="473"/>
    </location>
</feature>
<dbReference type="OMA" id="GKGHFPF"/>
<dbReference type="GO" id="GO:0004869">
    <property type="term" value="F:cysteine-type endopeptidase inhibitor activity"/>
    <property type="evidence" value="ECO:0007669"/>
    <property type="project" value="InterPro"/>
</dbReference>
<feature type="compositionally biased region" description="Basic and acidic residues" evidence="7">
    <location>
        <begin position="498"/>
        <end position="507"/>
    </location>
</feature>
<evidence type="ECO:0000256" key="3">
    <source>
        <dbReference type="ARBA" id="ARBA00022729"/>
    </source>
</evidence>
<evidence type="ECO:0000256" key="1">
    <source>
        <dbReference type="ARBA" id="ARBA00004613"/>
    </source>
</evidence>
<gene>
    <name evidence="9" type="primary">LOC115591718</name>
</gene>
<organism evidence="9 10">
    <name type="scientific">Sparus aurata</name>
    <name type="common">Gilthead sea bream</name>
    <dbReference type="NCBI Taxonomy" id="8175"/>
    <lineage>
        <taxon>Eukaryota</taxon>
        <taxon>Metazoa</taxon>
        <taxon>Chordata</taxon>
        <taxon>Craniata</taxon>
        <taxon>Vertebrata</taxon>
        <taxon>Euteleostomi</taxon>
        <taxon>Actinopterygii</taxon>
        <taxon>Neopterygii</taxon>
        <taxon>Teleostei</taxon>
        <taxon>Neoteleostei</taxon>
        <taxon>Acanthomorphata</taxon>
        <taxon>Eupercaria</taxon>
        <taxon>Spariformes</taxon>
        <taxon>Sparidae</taxon>
        <taxon>Sparus</taxon>
    </lineage>
</organism>
<evidence type="ECO:0000259" key="8">
    <source>
        <dbReference type="PROSITE" id="PS51530"/>
    </source>
</evidence>
<accession>A0A671VS13</accession>
<comment type="subcellular location">
    <subcellularLocation>
        <location evidence="1">Secreted</location>
    </subcellularLocation>
</comment>
<dbReference type="PROSITE" id="PS51530">
    <property type="entry name" value="CYSTATIN_FETUIN_B"/>
    <property type="match status" value="2"/>
</dbReference>
<dbReference type="InterPro" id="IPR025764">
    <property type="entry name" value="Cystatin_Fetuin_B"/>
</dbReference>
<sequence>MNRGIKRHRGGAEKKREISEHCCLTVKNAANRLICFLNQVQLQLALALILLAPAHQGERQDSEEYEQDEDEEADMDDCVTVFTMKHSVLLSLLLALGCMHVHGAPVEQDGMQQGSCEDAQAKGAAQQALNKINQDRQEGYVLGLHRLSNVHITKHDENGAVFYLTLDVVETNCSVLSRKDYKSCEARPVHDTPVYGQCKAAIFINRVQRVVRLYKYDCVIRPVPAARVSETCPDCPSHVAFDNAEVQKAVSLSLEKFNKESGLANHFSLLKISRATMGMAMSMYYNAEYTIQETTCPKSTEAVTADKCPHMSCEFAHKGFCKASLFYSPTRDAETSVECEIYEPEAAEAQKKLHLLGGETDHSHNATHTHDHDHDHAHAADQTHSHDHVHDHTKAHAHHDQTAKHADNSDHHHTHDHEGGSHSHAHAHSHDHGHGHDHVHAHHAKAHNHSGDLPNQHHDYKHADSEHTHDHDHELALDHEHKHAHLHEHEHHHHHHDHDHEKTAHDHPEGMVRMLPAMDRPMTLPSFPDVPAGGPEVGVTLPLKPDPQIPGKMEPTIEAFPTTVSAQCPPAAEGTSLVEKVFAEDPMFKQTA</sequence>
<proteinExistence type="predicted"/>
<keyword evidence="2" id="KW-0964">Secreted</keyword>
<dbReference type="PANTHER" id="PTHR13814:SF10">
    <property type="entry name" value="FETUIN-B"/>
    <property type="match status" value="1"/>
</dbReference>
<dbReference type="Pfam" id="PF00031">
    <property type="entry name" value="Cystatin"/>
    <property type="match status" value="1"/>
</dbReference>
<dbReference type="InterPro" id="IPR046350">
    <property type="entry name" value="Cystatin_sf"/>
</dbReference>
<feature type="domain" description="Cystatin fetuin-B-type" evidence="8">
    <location>
        <begin position="105"/>
        <end position="219"/>
    </location>
</feature>
<keyword evidence="4" id="KW-0677">Repeat</keyword>
<feature type="domain" description="Cystatin fetuin-B-type" evidence="8">
    <location>
        <begin position="230"/>
        <end position="340"/>
    </location>
</feature>
<name>A0A671VS13_SPAAU</name>
<dbReference type="SUPFAM" id="SSF54403">
    <property type="entry name" value="Cystatin/monellin"/>
    <property type="match status" value="2"/>
</dbReference>
<feature type="region of interest" description="Disordered" evidence="7">
    <location>
        <begin position="485"/>
        <end position="507"/>
    </location>
</feature>
<dbReference type="FunCoup" id="A0A671VS13">
    <property type="interactions" value="43"/>
</dbReference>
<reference evidence="9" key="2">
    <citation type="submission" date="2025-08" db="UniProtKB">
        <authorList>
            <consortium name="Ensembl"/>
        </authorList>
    </citation>
    <scope>IDENTIFICATION</scope>
</reference>
<dbReference type="InterPro" id="IPR000010">
    <property type="entry name" value="Cystatin_dom"/>
</dbReference>
<reference evidence="9" key="1">
    <citation type="submission" date="2021-04" db="EMBL/GenBank/DDBJ databases">
        <authorList>
            <consortium name="Wellcome Sanger Institute Data Sharing"/>
        </authorList>
    </citation>
    <scope>NUCLEOTIDE SEQUENCE [LARGE SCALE GENOMIC DNA]</scope>
</reference>
<evidence type="ECO:0000313" key="9">
    <source>
        <dbReference type="Ensembl" id="ENSSAUP00010029024.1"/>
    </source>
</evidence>
<keyword evidence="6" id="KW-0325">Glycoprotein</keyword>
<keyword evidence="10" id="KW-1185">Reference proteome</keyword>
<evidence type="ECO:0000256" key="6">
    <source>
        <dbReference type="ARBA" id="ARBA00023180"/>
    </source>
</evidence>
<feature type="compositionally biased region" description="Basic residues" evidence="7">
    <location>
        <begin position="485"/>
        <end position="497"/>
    </location>
</feature>
<keyword evidence="3" id="KW-0732">Signal</keyword>
<dbReference type="Ensembl" id="ENSSAUT00010030613.1">
    <property type="protein sequence ID" value="ENSSAUP00010029024.1"/>
    <property type="gene ID" value="ENSSAUG00010012492.1"/>
</dbReference>
<dbReference type="FunFam" id="3.10.450.10:FF:000005">
    <property type="entry name" value="Histidine-rich glycoprotein"/>
    <property type="match status" value="1"/>
</dbReference>
<evidence type="ECO:0000256" key="2">
    <source>
        <dbReference type="ARBA" id="ARBA00022525"/>
    </source>
</evidence>
<dbReference type="InParanoid" id="A0A671VS13"/>
<feature type="compositionally biased region" description="Basic and acidic residues" evidence="7">
    <location>
        <begin position="359"/>
        <end position="421"/>
    </location>
</feature>
<evidence type="ECO:0000256" key="7">
    <source>
        <dbReference type="SAM" id="MobiDB-lite"/>
    </source>
</evidence>
<dbReference type="PANTHER" id="PTHR13814">
    <property type="entry name" value="FETUIN"/>
    <property type="match status" value="1"/>
</dbReference>
<reference evidence="9" key="3">
    <citation type="submission" date="2025-09" db="UniProtKB">
        <authorList>
            <consortium name="Ensembl"/>
        </authorList>
    </citation>
    <scope>IDENTIFICATION</scope>
</reference>